<evidence type="ECO:0000259" key="2">
    <source>
        <dbReference type="Pfam" id="PF01757"/>
    </source>
</evidence>
<feature type="transmembrane region" description="Helical" evidence="1">
    <location>
        <begin position="21"/>
        <end position="40"/>
    </location>
</feature>
<protein>
    <submittedName>
        <fullName evidence="3">Sugar acetylase</fullName>
    </submittedName>
</protein>
<accession>A0ABR5Q3G8</accession>
<sequence length="345" mass="38667">MTSIKLSDIAESRVNNLNLMRFIAAVFVIISHCYVVTLGGDAPGDFISNHTSGQLTFGGMAVGLFFVFGGFLIARSCEHHGEAKVFFKQRVLRLFPELIFVVVMVAFVLGPCLSSLSPVEYFTNPQTYMYLLNGVLILVHELPGVFTHNPMGDAVVNAALWTLPVEFSCYVLCFVGYKITKFDKKRFLLISVPILLVVFLYFAKFFPQQLSVVRAVVLFYIGVAFWVFKDDVRLHTVAGIISLGLFCILVFLRLDVIAMLLVFPYICFWLGYGTGGHFSNFGKKFELSYGMYLWAFPIQQTLAQLFPGLSPYGNAACAIVLAICGALLNYFVVVKLPRLWSNRRK</sequence>
<dbReference type="GeneID" id="84904494"/>
<feature type="domain" description="Acyltransferase 3" evidence="2">
    <location>
        <begin position="15"/>
        <end position="328"/>
    </location>
</feature>
<dbReference type="RefSeq" id="WP_003149217.1">
    <property type="nucleotide sequence ID" value="NZ_JQCP01000002.1"/>
</dbReference>
<keyword evidence="1" id="KW-0812">Transmembrane</keyword>
<dbReference type="InterPro" id="IPR002656">
    <property type="entry name" value="Acyl_transf_3_dom"/>
</dbReference>
<feature type="transmembrane region" description="Helical" evidence="1">
    <location>
        <begin position="158"/>
        <end position="180"/>
    </location>
</feature>
<organism evidence="3 4">
    <name type="scientific">Lancefieldella rimae</name>
    <dbReference type="NCBI Taxonomy" id="1383"/>
    <lineage>
        <taxon>Bacteria</taxon>
        <taxon>Bacillati</taxon>
        <taxon>Actinomycetota</taxon>
        <taxon>Coriobacteriia</taxon>
        <taxon>Coriobacteriales</taxon>
        <taxon>Atopobiaceae</taxon>
        <taxon>Lancefieldella</taxon>
    </lineage>
</organism>
<comment type="caution">
    <text evidence="3">The sequence shown here is derived from an EMBL/GenBank/DDBJ whole genome shotgun (WGS) entry which is preliminary data.</text>
</comment>
<dbReference type="Proteomes" id="UP000051927">
    <property type="component" value="Unassembled WGS sequence"/>
</dbReference>
<feature type="transmembrane region" description="Helical" evidence="1">
    <location>
        <begin position="240"/>
        <end position="268"/>
    </location>
</feature>
<gene>
    <name evidence="3" type="ORF">IV60_GL000691</name>
</gene>
<dbReference type="EMBL" id="JQCP01000002">
    <property type="protein sequence ID" value="KRO02264.1"/>
    <property type="molecule type" value="Genomic_DNA"/>
</dbReference>
<keyword evidence="1" id="KW-0472">Membrane</keyword>
<keyword evidence="1" id="KW-1133">Transmembrane helix</keyword>
<dbReference type="Pfam" id="PF01757">
    <property type="entry name" value="Acyl_transf_3"/>
    <property type="match status" value="1"/>
</dbReference>
<feature type="transmembrane region" description="Helical" evidence="1">
    <location>
        <begin position="94"/>
        <end position="116"/>
    </location>
</feature>
<proteinExistence type="predicted"/>
<keyword evidence="4" id="KW-1185">Reference proteome</keyword>
<reference evidence="3 4" key="1">
    <citation type="journal article" date="2015" name="Genome Announc.">
        <title>Expanding the biotechnology potential of lactobacilli through comparative genomics of 213 strains and associated genera.</title>
        <authorList>
            <person name="Sun Z."/>
            <person name="Harris H.M."/>
            <person name="McCann A."/>
            <person name="Guo C."/>
            <person name="Argimon S."/>
            <person name="Zhang W."/>
            <person name="Yang X."/>
            <person name="Jeffery I.B."/>
            <person name="Cooney J.C."/>
            <person name="Kagawa T.F."/>
            <person name="Liu W."/>
            <person name="Song Y."/>
            <person name="Salvetti E."/>
            <person name="Wrobel A."/>
            <person name="Rasinkangas P."/>
            <person name="Parkhill J."/>
            <person name="Rea M.C."/>
            <person name="O'Sullivan O."/>
            <person name="Ritari J."/>
            <person name="Douillard F.P."/>
            <person name="Paul Ross R."/>
            <person name="Yang R."/>
            <person name="Briner A.E."/>
            <person name="Felis G.E."/>
            <person name="de Vos W.M."/>
            <person name="Barrangou R."/>
            <person name="Klaenhammer T.R."/>
            <person name="Caufield P.W."/>
            <person name="Cui Y."/>
            <person name="Zhang H."/>
            <person name="O'Toole P.W."/>
        </authorList>
    </citation>
    <scope>NUCLEOTIDE SEQUENCE [LARGE SCALE GENOMIC DNA]</scope>
    <source>
        <strain evidence="3 4">DSM 7090</strain>
    </source>
</reference>
<feature type="transmembrane region" description="Helical" evidence="1">
    <location>
        <begin position="128"/>
        <end position="146"/>
    </location>
</feature>
<feature type="transmembrane region" description="Helical" evidence="1">
    <location>
        <begin position="186"/>
        <end position="203"/>
    </location>
</feature>
<feature type="transmembrane region" description="Helical" evidence="1">
    <location>
        <begin position="52"/>
        <end position="74"/>
    </location>
</feature>
<evidence type="ECO:0000313" key="4">
    <source>
        <dbReference type="Proteomes" id="UP000051927"/>
    </source>
</evidence>
<name>A0ABR5Q3G8_9ACTN</name>
<feature type="transmembrane region" description="Helical" evidence="1">
    <location>
        <begin position="312"/>
        <end position="334"/>
    </location>
</feature>
<evidence type="ECO:0000313" key="3">
    <source>
        <dbReference type="EMBL" id="KRO02264.1"/>
    </source>
</evidence>
<feature type="transmembrane region" description="Helical" evidence="1">
    <location>
        <begin position="210"/>
        <end position="228"/>
    </location>
</feature>
<evidence type="ECO:0000256" key="1">
    <source>
        <dbReference type="SAM" id="Phobius"/>
    </source>
</evidence>